<comment type="caution">
    <text evidence="2">The sequence shown here is derived from an EMBL/GenBank/DDBJ whole genome shotgun (WGS) entry which is preliminary data.</text>
</comment>
<accession>A0AAD4DSF7</accession>
<dbReference type="RefSeq" id="XP_041218542.1">
    <property type="nucleotide sequence ID" value="XM_041377734.1"/>
</dbReference>
<sequence>MISGEIVDAGDILNTLVVHIGKLDRVAGQNKICQPGRCLWFDRIILSKIWRNYRIVLVVQGENVARSDTIAVLRSCHHDILQAAGAFLQHRSLSKIRDDSFRSDAGQLQGCGAALKKGVPLRGYWKAAKGSRQKGTSCSPVGPLSGLVPPRVYCGLYCSRAKQQVIASAIILANLIAFSLSLGGAVIVEDGEDSGSIECMDFRQKLYSLWELGVMMTHWAFPPDIASPIFISKRKW</sequence>
<feature type="transmembrane region" description="Helical" evidence="1">
    <location>
        <begin position="165"/>
        <end position="188"/>
    </location>
</feature>
<name>A0AAD4DSF7_9AGAM</name>
<proteinExistence type="predicted"/>
<evidence type="ECO:0000256" key="1">
    <source>
        <dbReference type="SAM" id="Phobius"/>
    </source>
</evidence>
<keyword evidence="1" id="KW-0472">Membrane</keyword>
<keyword evidence="1" id="KW-0812">Transmembrane</keyword>
<evidence type="ECO:0000313" key="2">
    <source>
        <dbReference type="EMBL" id="KAG1892966.1"/>
    </source>
</evidence>
<dbReference type="Proteomes" id="UP001195769">
    <property type="component" value="Unassembled WGS sequence"/>
</dbReference>
<dbReference type="AlphaFoldDB" id="A0AAD4DSF7"/>
<evidence type="ECO:0000313" key="3">
    <source>
        <dbReference type="Proteomes" id="UP001195769"/>
    </source>
</evidence>
<organism evidence="2 3">
    <name type="scientific">Suillus fuscotomentosus</name>
    <dbReference type="NCBI Taxonomy" id="1912939"/>
    <lineage>
        <taxon>Eukaryota</taxon>
        <taxon>Fungi</taxon>
        <taxon>Dikarya</taxon>
        <taxon>Basidiomycota</taxon>
        <taxon>Agaricomycotina</taxon>
        <taxon>Agaricomycetes</taxon>
        <taxon>Agaricomycetidae</taxon>
        <taxon>Boletales</taxon>
        <taxon>Suillineae</taxon>
        <taxon>Suillaceae</taxon>
        <taxon>Suillus</taxon>
    </lineage>
</organism>
<keyword evidence="3" id="KW-1185">Reference proteome</keyword>
<gene>
    <name evidence="2" type="ORF">F5891DRAFT_986290</name>
</gene>
<dbReference type="EMBL" id="JABBWK010000112">
    <property type="protein sequence ID" value="KAG1892966.1"/>
    <property type="molecule type" value="Genomic_DNA"/>
</dbReference>
<keyword evidence="1" id="KW-1133">Transmembrane helix</keyword>
<dbReference type="GeneID" id="64672032"/>
<reference evidence="2" key="1">
    <citation type="journal article" date="2020" name="New Phytol.">
        <title>Comparative genomics reveals dynamic genome evolution in host specialist ectomycorrhizal fungi.</title>
        <authorList>
            <person name="Lofgren L.A."/>
            <person name="Nguyen N.H."/>
            <person name="Vilgalys R."/>
            <person name="Ruytinx J."/>
            <person name="Liao H.L."/>
            <person name="Branco S."/>
            <person name="Kuo A."/>
            <person name="LaButti K."/>
            <person name="Lipzen A."/>
            <person name="Andreopoulos W."/>
            <person name="Pangilinan J."/>
            <person name="Riley R."/>
            <person name="Hundley H."/>
            <person name="Na H."/>
            <person name="Barry K."/>
            <person name="Grigoriev I.V."/>
            <person name="Stajich J.E."/>
            <person name="Kennedy P.G."/>
        </authorList>
    </citation>
    <scope>NUCLEOTIDE SEQUENCE</scope>
    <source>
        <strain evidence="2">FC203</strain>
    </source>
</reference>
<protein>
    <submittedName>
        <fullName evidence="2">Uncharacterized protein</fullName>
    </submittedName>
</protein>